<evidence type="ECO:0000256" key="4">
    <source>
        <dbReference type="SAM" id="MobiDB-lite"/>
    </source>
</evidence>
<protein>
    <recommendedName>
        <fullName evidence="7">Interactor of constitutive active ROPs 3-like</fullName>
    </recommendedName>
</protein>
<evidence type="ECO:0000256" key="2">
    <source>
        <dbReference type="ARBA" id="ARBA00023054"/>
    </source>
</evidence>
<proteinExistence type="inferred from homology"/>
<feature type="coiled-coil region" evidence="3">
    <location>
        <begin position="472"/>
        <end position="520"/>
    </location>
</feature>
<feature type="coiled-coil region" evidence="3">
    <location>
        <begin position="197"/>
        <end position="224"/>
    </location>
</feature>
<organism evidence="5 6">
    <name type="scientific">Buddleja alternifolia</name>
    <dbReference type="NCBI Taxonomy" id="168488"/>
    <lineage>
        <taxon>Eukaryota</taxon>
        <taxon>Viridiplantae</taxon>
        <taxon>Streptophyta</taxon>
        <taxon>Embryophyta</taxon>
        <taxon>Tracheophyta</taxon>
        <taxon>Spermatophyta</taxon>
        <taxon>Magnoliopsida</taxon>
        <taxon>eudicotyledons</taxon>
        <taxon>Gunneridae</taxon>
        <taxon>Pentapetalae</taxon>
        <taxon>asterids</taxon>
        <taxon>lamiids</taxon>
        <taxon>Lamiales</taxon>
        <taxon>Scrophulariaceae</taxon>
        <taxon>Buddlejeae</taxon>
        <taxon>Buddleja</taxon>
    </lineage>
</organism>
<dbReference type="PANTHER" id="PTHR34224">
    <property type="entry name" value="INTERACTOR OF CONSTITUTIVE ACTIVE ROPS 2, CHLOROPLASTIC-RELATED"/>
    <property type="match status" value="1"/>
</dbReference>
<name>A0AAV6XYZ8_9LAMI</name>
<reference evidence="5" key="1">
    <citation type="submission" date="2019-10" db="EMBL/GenBank/DDBJ databases">
        <authorList>
            <person name="Zhang R."/>
            <person name="Pan Y."/>
            <person name="Wang J."/>
            <person name="Ma R."/>
            <person name="Yu S."/>
        </authorList>
    </citation>
    <scope>NUCLEOTIDE SEQUENCE</scope>
    <source>
        <strain evidence="5">LA-IB0</strain>
        <tissue evidence="5">Leaf</tissue>
    </source>
</reference>
<evidence type="ECO:0000313" key="5">
    <source>
        <dbReference type="EMBL" id="KAG8387729.1"/>
    </source>
</evidence>
<evidence type="ECO:0000313" key="6">
    <source>
        <dbReference type="Proteomes" id="UP000826271"/>
    </source>
</evidence>
<keyword evidence="6" id="KW-1185">Reference proteome</keyword>
<keyword evidence="2 3" id="KW-0175">Coiled coil</keyword>
<evidence type="ECO:0008006" key="7">
    <source>
        <dbReference type="Google" id="ProtNLM"/>
    </source>
</evidence>
<dbReference type="Proteomes" id="UP000826271">
    <property type="component" value="Unassembled WGS sequence"/>
</dbReference>
<feature type="coiled-coil region" evidence="3">
    <location>
        <begin position="267"/>
        <end position="443"/>
    </location>
</feature>
<sequence length="572" mass="64672">MQTPKSRDNSSGAPQRTSPRSSSSEVSRKNSAQAVSSPEASKKVSPRVVCQLKTSARYLEPTESSSNPKTNRAPKETSPKVSDRKSPRSQLPDQKKRPSRVAELESQIHQLENDLETVKDQLCSSETLKNQAQKDAEESNQKLLALSAKLEESQKKILEEQSSSHDSAALASALDEIKRLKLELEMVAEPEATLSELNKLKEKLAEANLLVEEMKDQLKNCKQSEAGAQEIVGETLMQLETAKKMVETLRSDGCKATVAYDGIAVELDQSRARVEFLEGLVSKLTAESRNAILEKNEGELIEKMKREVERLRLALEDAEMRCNEEKSRSAKEVRIAYEMVEKIKSESGMREAELEAELRKSKYEIEEWRANLMDKENELQGICEENDDLAMQLENSLSGRREQELETELKKLRARLENLKSCLAEKEKENEKLKSEIKETGESKDDILCDLETTRASEREALMKVGYMAEEVDKSKRKAARVEEQLEAAQKANVEMEGELRKLKVQLDQWRKAAEAAAAMLSVGNNGQFVERTGSMDSMYSPRRGYGDEVDEDLLKKKNANMLRRLWKKPLK</sequence>
<dbReference type="EMBL" id="WHWC01000002">
    <property type="protein sequence ID" value="KAG8387729.1"/>
    <property type="molecule type" value="Genomic_DNA"/>
</dbReference>
<dbReference type="InterPro" id="IPR029688">
    <property type="entry name" value="ICR"/>
</dbReference>
<evidence type="ECO:0000256" key="3">
    <source>
        <dbReference type="SAM" id="Coils"/>
    </source>
</evidence>
<gene>
    <name evidence="5" type="ORF">BUALT_Bualt02G0051700</name>
</gene>
<dbReference type="AlphaFoldDB" id="A0AAV6XYZ8"/>
<feature type="compositionally biased region" description="Low complexity" evidence="4">
    <location>
        <begin position="16"/>
        <end position="31"/>
    </location>
</feature>
<evidence type="ECO:0000256" key="1">
    <source>
        <dbReference type="ARBA" id="ARBA00009778"/>
    </source>
</evidence>
<accession>A0AAV6XYZ8</accession>
<feature type="compositionally biased region" description="Basic and acidic residues" evidence="4">
    <location>
        <begin position="73"/>
        <end position="86"/>
    </location>
</feature>
<comment type="caution">
    <text evidence="5">The sequence shown here is derived from an EMBL/GenBank/DDBJ whole genome shotgun (WGS) entry which is preliminary data.</text>
</comment>
<dbReference type="PANTHER" id="PTHR34224:SF18">
    <property type="entry name" value="INTERACTOR OF CONSTITUTIVE ACTIVE ROPS 3"/>
    <property type="match status" value="1"/>
</dbReference>
<feature type="compositionally biased region" description="Basic and acidic residues" evidence="4">
    <location>
        <begin position="93"/>
        <end position="103"/>
    </location>
</feature>
<feature type="region of interest" description="Disordered" evidence="4">
    <location>
        <begin position="1"/>
        <end position="108"/>
    </location>
</feature>
<comment type="similarity">
    <text evidence="1">Belongs to the ICR family.</text>
</comment>